<feature type="site" description="Essential for RNA ligase activity" evidence="1 5">
    <location>
        <position position="169"/>
    </location>
</feature>
<protein>
    <recommendedName>
        <fullName evidence="1">RNA ligase 1</fullName>
        <ecNumber evidence="1">6.5.1.3</ecNumber>
    </recommendedName>
    <alternativeName>
        <fullName evidence="1">Rnl1</fullName>
    </alternativeName>
</protein>
<comment type="similarity">
    <text evidence="1">Belongs to the Tequatrovirus RNA ligase 1 family.</text>
</comment>
<comment type="catalytic activity">
    <reaction evidence="1">
        <text>ATP + (ribonucleotide)n-3'-hydroxyl + 5'-phospho-(ribonucleotide)m = (ribonucleotide)n+m + AMP + diphosphate.</text>
        <dbReference type="EC" id="6.5.1.3"/>
    </reaction>
</comment>
<feature type="binding site" evidence="1 3">
    <location>
        <position position="252"/>
    </location>
    <ligand>
        <name>ATP</name>
        <dbReference type="ChEBI" id="CHEBI:30616"/>
    </ligand>
</feature>
<dbReference type="GeneID" id="22113540"/>
<keyword evidence="1" id="KW-1259">Evasion of bacteria-mediated translation shutoff by virus</keyword>
<dbReference type="NCBIfam" id="TIGR02308">
    <property type="entry name" value="RNA_lig_T4_1"/>
    <property type="match status" value="1"/>
</dbReference>
<dbReference type="Pfam" id="PF20819">
    <property type="entry name" value="T4_Rnl1_C"/>
    <property type="match status" value="1"/>
</dbReference>
<feature type="active site" description="N6-AMP-lysine intermediate" evidence="1 2">
    <location>
        <position position="111"/>
    </location>
</feature>
<feature type="domain" description="T4 RNA ligase 1 C-terminal" evidence="7">
    <location>
        <begin position="265"/>
        <end position="384"/>
    </location>
</feature>
<evidence type="ECO:0000256" key="2">
    <source>
        <dbReference type="PIRSR" id="PIRSR612648-1"/>
    </source>
</evidence>
<feature type="site" description="Essential for RNA ligase activity" evidence="1 5">
    <location>
        <position position="258"/>
    </location>
</feature>
<feature type="binding site" evidence="1 4">
    <location>
        <position position="284"/>
    </location>
    <ligand>
        <name>Mg(2+)</name>
        <dbReference type="ChEBI" id="CHEBI:18420"/>
        <note>catalytic</note>
    </ligand>
</feature>
<evidence type="ECO:0000259" key="7">
    <source>
        <dbReference type="Pfam" id="PF20819"/>
    </source>
</evidence>
<keyword evidence="1" id="KW-0692">RNA repair</keyword>
<organism evidence="8 9">
    <name type="scientific">Citrobacter phage Miller</name>
    <dbReference type="NCBI Taxonomy" id="1527524"/>
    <lineage>
        <taxon>Viruses</taxon>
        <taxon>Duplodnaviria</taxon>
        <taxon>Heunggongvirae</taxon>
        <taxon>Uroviricota</taxon>
        <taxon>Caudoviricetes</taxon>
        <taxon>Pantevenvirales</taxon>
        <taxon>Straboviridae</taxon>
        <taxon>Pseudotevenvirus</taxon>
        <taxon>Pseudotevenvirus miller</taxon>
    </lineage>
</organism>
<dbReference type="KEGG" id="vg:22113540"/>
<keyword evidence="1" id="KW-0945">Host-virus interaction</keyword>
<dbReference type="Gene3D" id="1.10.3550.20">
    <property type="match status" value="1"/>
</dbReference>
<sequence length="385" mass="44261">MTKLTKNQKTLFNQLMKLCNETECFYFIDQKTVMQTHVRIFNYRMASYSDWLKPGALECRGIMFAMDGDTPVKLVSRPMEKFFNYAEVKAWEALKEAPVTIGDTVVDVMIKEDGSLISTFCDSGYLGVKSKASVQSEQAMDAMSVIQTNRALFERLTELVRDGFTVNMEYVAPTNRIVIGYQDPAVVILNIRNNDTGEYVPYQDIFADAVLRPYLVEREKIEITDLDAFIADAYTKEGFEGYVIKTNKGFVKAKTNWYVNLHRTKDSITNNKDLFLNIVDNTVDDLKQLFLDDTYSLKKIDAFETMFLDSLNRLSAKAFKAIEDTKGLSRKDYAIKLSSDLTPDGRIIFGPMMRYFDDTDKQKLVDNIVSLMVKNYEQFIPEEYK</sequence>
<feature type="binding site" evidence="1 3">
    <location>
        <position position="81"/>
    </location>
    <ligand>
        <name>ATP</name>
        <dbReference type="ChEBI" id="CHEBI:30616"/>
    </ligand>
</feature>
<feature type="binding site" evidence="1 3">
    <location>
        <position position="169"/>
    </location>
    <ligand>
        <name>ATP</name>
        <dbReference type="ChEBI" id="CHEBI:30616"/>
    </ligand>
</feature>
<dbReference type="GO" id="GO:0003972">
    <property type="term" value="F:RNA ligase (ATP) activity"/>
    <property type="evidence" value="ECO:0007669"/>
    <property type="project" value="UniProtKB-UniRule"/>
</dbReference>
<feature type="binding site" evidence="1 3">
    <location>
        <position position="43"/>
    </location>
    <ligand>
        <name>ATP</name>
        <dbReference type="ChEBI" id="CHEBI:30616"/>
    </ligand>
</feature>
<feature type="binding site" evidence="1 3">
    <location>
        <position position="60"/>
    </location>
    <ligand>
        <name>ATP</name>
        <dbReference type="ChEBI" id="CHEBI:30616"/>
    </ligand>
</feature>
<dbReference type="GO" id="GO:0046872">
    <property type="term" value="F:metal ion binding"/>
    <property type="evidence" value="ECO:0007669"/>
    <property type="project" value="UniProtKB-UniRule"/>
</dbReference>
<dbReference type="InterPro" id="IPR019039">
    <property type="entry name" value="T4-Rnl1-like_N"/>
</dbReference>
<keyword evidence="1 4" id="KW-0460">Magnesium</keyword>
<evidence type="ECO:0000256" key="1">
    <source>
        <dbReference type="HAMAP-Rule" id="MF_04149"/>
    </source>
</evidence>
<keyword evidence="1 4" id="KW-0479">Metal-binding</keyword>
<dbReference type="EC" id="6.5.1.3" evidence="1"/>
<comment type="function">
    <text evidence="1">Involved in countering a host defense mechanism which, following viral infection, activates the host anticodon nuclease and shuts off viral translation. Repairs 5'-PO4 and 3'-OH groups in the cleaved host tRNA.</text>
</comment>
<dbReference type="GO" id="GO:0005524">
    <property type="term" value="F:ATP binding"/>
    <property type="evidence" value="ECO:0007669"/>
    <property type="project" value="UniProtKB-UniRule"/>
</dbReference>
<keyword evidence="1 3" id="KW-0067">ATP-binding</keyword>
<dbReference type="InterPro" id="IPR012648">
    <property type="entry name" value="Rnl1"/>
</dbReference>
<evidence type="ECO:0000313" key="9">
    <source>
        <dbReference type="Proteomes" id="UP000201263"/>
    </source>
</evidence>
<evidence type="ECO:0000313" key="8">
    <source>
        <dbReference type="EMBL" id="AIK68004.1"/>
    </source>
</evidence>
<comment type="cofactor">
    <cofactor evidence="1">
        <name>Mg(2+)</name>
        <dbReference type="ChEBI" id="CHEBI:18420"/>
    </cofactor>
    <text evidence="1">Binds 2 magnesium ions that perform the catalytic activity via a two-metal mechanism. One of the catalytic Mg(2+), which is coordinated by 5 water molecules, engages the lysine nucleophile and the ATP alpha phosphate while the Mg(2+) orients the PPi leaving group.</text>
</comment>
<evidence type="ECO:0000256" key="4">
    <source>
        <dbReference type="PIRSR" id="PIRSR612648-3"/>
    </source>
</evidence>
<reference evidence="8 9" key="1">
    <citation type="submission" date="2014-07" db="EMBL/GenBank/DDBJ databases">
        <title>Complete Genome of Citrobacter freundii Myophage Miller.</title>
        <authorList>
            <person name="Hwang K."/>
            <person name="Luna A.J."/>
            <person name="Hernandez A.C."/>
            <person name="Everett G.F.K."/>
        </authorList>
    </citation>
    <scope>NUCLEOTIDE SEQUENCE [LARGE SCALE GENOMIC DNA]</scope>
</reference>
<dbReference type="GO" id="GO:0042245">
    <property type="term" value="P:RNA repair"/>
    <property type="evidence" value="ECO:0007669"/>
    <property type="project" value="UniProtKB-UniRule"/>
</dbReference>
<dbReference type="RefSeq" id="YP_009097670.1">
    <property type="nucleotide sequence ID" value="NC_025414.1"/>
</dbReference>
<evidence type="ECO:0000256" key="5">
    <source>
        <dbReference type="PIRSR" id="PIRSR612648-4"/>
    </source>
</evidence>
<accession>A0A076YMK2</accession>
<gene>
    <name evidence="8" type="ORF">CPTMiller_0068</name>
</gene>
<dbReference type="EMBL" id="KM236237">
    <property type="protein sequence ID" value="AIK68004.1"/>
    <property type="molecule type" value="Genomic_DNA"/>
</dbReference>
<feature type="binding site" evidence="1 3">
    <location>
        <position position="254"/>
    </location>
    <ligand>
        <name>ATP</name>
        <dbReference type="ChEBI" id="CHEBI:30616"/>
    </ligand>
</feature>
<name>A0A076YMK2_9CAUD</name>
<dbReference type="HAMAP" id="MF_04149">
    <property type="entry name" value="RNALIG_T4"/>
    <property type="match status" value="1"/>
</dbReference>
<feature type="domain" description="T4 RNA ligase 1-like N-terminal" evidence="6">
    <location>
        <begin position="58"/>
        <end position="258"/>
    </location>
</feature>
<keyword evidence="9" id="KW-1185">Reference proteome</keyword>
<dbReference type="Proteomes" id="UP000201263">
    <property type="component" value="Segment"/>
</dbReference>
<evidence type="ECO:0000259" key="6">
    <source>
        <dbReference type="Pfam" id="PF09511"/>
    </source>
</evidence>
<dbReference type="Pfam" id="PF09511">
    <property type="entry name" value="RNA_lig_T4_1"/>
    <property type="match status" value="1"/>
</dbReference>
<keyword evidence="1 8" id="KW-0436">Ligase</keyword>
<keyword evidence="1 3" id="KW-0547">Nucleotide-binding</keyword>
<proteinExistence type="inferred from homology"/>
<dbReference type="InterPro" id="IPR049042">
    <property type="entry name" value="T4_Rnl1_C"/>
</dbReference>
<evidence type="ECO:0000256" key="3">
    <source>
        <dbReference type="PIRSR" id="PIRSR612648-2"/>
    </source>
</evidence>